<accession>A0AAV7GMM8</accession>
<dbReference type="AlphaFoldDB" id="A0AAV7GMM8"/>
<evidence type="ECO:0000313" key="2">
    <source>
        <dbReference type="Proteomes" id="UP000775213"/>
    </source>
</evidence>
<organism evidence="1 2">
    <name type="scientific">Dendrobium chrysotoxum</name>
    <name type="common">Orchid</name>
    <dbReference type="NCBI Taxonomy" id="161865"/>
    <lineage>
        <taxon>Eukaryota</taxon>
        <taxon>Viridiplantae</taxon>
        <taxon>Streptophyta</taxon>
        <taxon>Embryophyta</taxon>
        <taxon>Tracheophyta</taxon>
        <taxon>Spermatophyta</taxon>
        <taxon>Magnoliopsida</taxon>
        <taxon>Liliopsida</taxon>
        <taxon>Asparagales</taxon>
        <taxon>Orchidaceae</taxon>
        <taxon>Epidendroideae</taxon>
        <taxon>Malaxideae</taxon>
        <taxon>Dendrobiinae</taxon>
        <taxon>Dendrobium</taxon>
    </lineage>
</organism>
<name>A0AAV7GMM8_DENCH</name>
<proteinExistence type="predicted"/>
<dbReference type="Proteomes" id="UP000775213">
    <property type="component" value="Unassembled WGS sequence"/>
</dbReference>
<dbReference type="InterPro" id="IPR038562">
    <property type="entry name" value="Ribosomal_eL34_C_sf"/>
</dbReference>
<keyword evidence="2" id="KW-1185">Reference proteome</keyword>
<sequence>MPMKVWKVLHSQPKSTVGTPTYSAPEILLKNIMARMLRHVFTSTIADMKDSPLQGLNNHVHDDVMMFIAALGLGLKQNVVVDDMQFRYSCFMLMETPHLRPPEYRRSRLARNHSTIHRAYGGVLSVDPYRKGWFCQNRVLFYIIRLIDMLIHDYSSIFSRVEDCEEIYENPKKLKKSGCKELIN</sequence>
<dbReference type="Gene3D" id="6.20.340.10">
    <property type="match status" value="1"/>
</dbReference>
<protein>
    <submittedName>
        <fullName evidence="1">Uncharacterized protein</fullName>
    </submittedName>
</protein>
<comment type="caution">
    <text evidence="1">The sequence shown here is derived from an EMBL/GenBank/DDBJ whole genome shotgun (WGS) entry which is preliminary data.</text>
</comment>
<evidence type="ECO:0000313" key="1">
    <source>
        <dbReference type="EMBL" id="KAH0456894.1"/>
    </source>
</evidence>
<dbReference type="EMBL" id="JAGFBR010000013">
    <property type="protein sequence ID" value="KAH0456894.1"/>
    <property type="molecule type" value="Genomic_DNA"/>
</dbReference>
<reference evidence="1 2" key="1">
    <citation type="journal article" date="2021" name="Hortic Res">
        <title>Chromosome-scale assembly of the Dendrobium chrysotoxum genome enhances the understanding of orchid evolution.</title>
        <authorList>
            <person name="Zhang Y."/>
            <person name="Zhang G.Q."/>
            <person name="Zhang D."/>
            <person name="Liu X.D."/>
            <person name="Xu X.Y."/>
            <person name="Sun W.H."/>
            <person name="Yu X."/>
            <person name="Zhu X."/>
            <person name="Wang Z.W."/>
            <person name="Zhao X."/>
            <person name="Zhong W.Y."/>
            <person name="Chen H."/>
            <person name="Yin W.L."/>
            <person name="Huang T."/>
            <person name="Niu S.C."/>
            <person name="Liu Z.J."/>
        </authorList>
    </citation>
    <scope>NUCLEOTIDE SEQUENCE [LARGE SCALE GENOMIC DNA]</scope>
    <source>
        <strain evidence="1">Lindl</strain>
    </source>
</reference>
<gene>
    <name evidence="1" type="ORF">IEQ34_014801</name>
</gene>